<dbReference type="Proteomes" id="UP000611723">
    <property type="component" value="Unassembled WGS sequence"/>
</dbReference>
<feature type="domain" description="Putative auto-transporter adhesin head GIN" evidence="2">
    <location>
        <begin position="28"/>
        <end position="151"/>
    </location>
</feature>
<comment type="caution">
    <text evidence="3">The sequence shown here is derived from an EMBL/GenBank/DDBJ whole genome shotgun (WGS) entry which is preliminary data.</text>
</comment>
<evidence type="ECO:0000313" key="3">
    <source>
        <dbReference type="EMBL" id="MBK6266879.1"/>
    </source>
</evidence>
<dbReference type="PANTHER" id="PTHR39200">
    <property type="entry name" value="HYPOTHETICAL EXPORTED PROTEIN"/>
    <property type="match status" value="1"/>
</dbReference>
<dbReference type="Pfam" id="PF10988">
    <property type="entry name" value="DUF2807"/>
    <property type="match status" value="1"/>
</dbReference>
<accession>A0A934X0X8</accession>
<evidence type="ECO:0000313" key="4">
    <source>
        <dbReference type="Proteomes" id="UP000611723"/>
    </source>
</evidence>
<dbReference type="AlphaFoldDB" id="A0A934X0X8"/>
<dbReference type="RefSeq" id="WP_201432559.1">
    <property type="nucleotide sequence ID" value="NZ_JAEQBW010000011.1"/>
</dbReference>
<evidence type="ECO:0000256" key="1">
    <source>
        <dbReference type="SAM" id="SignalP"/>
    </source>
</evidence>
<sequence>MKQIFILLFLWLPIQMMAQENETRSLDKFTEVSSSASINVTLMSGDSPKVDVSTDGELEDVLTEVSNGKLKISRKSNDQKFGVSFNNDKIEVTVYFQEIEKLKVSSSSKMEVNDPIQSKNLEIEVSSSGKLSLTAKVQSADVSVSSSGKLDANIESENLTAKVSSSGKFDLTGDTNRLEASVSSSGSIKGDEFNCSIANLSTSSSGKIYLNIEDELSAKASSSGKINYKGTPKLVAIKTSSGGKVNSIN</sequence>
<proteinExistence type="predicted"/>
<name>A0A934X0X8_9BACT</name>
<organism evidence="3 4">
    <name type="scientific">Marivirga aurantiaca</name>
    <dbReference type="NCBI Taxonomy" id="2802615"/>
    <lineage>
        <taxon>Bacteria</taxon>
        <taxon>Pseudomonadati</taxon>
        <taxon>Bacteroidota</taxon>
        <taxon>Cytophagia</taxon>
        <taxon>Cytophagales</taxon>
        <taxon>Marivirgaceae</taxon>
        <taxon>Marivirga</taxon>
    </lineage>
</organism>
<dbReference type="Gene3D" id="2.160.20.120">
    <property type="match status" value="1"/>
</dbReference>
<keyword evidence="1" id="KW-0732">Signal</keyword>
<evidence type="ECO:0000259" key="2">
    <source>
        <dbReference type="Pfam" id="PF10988"/>
    </source>
</evidence>
<feature type="chain" id="PRO_5037941430" evidence="1">
    <location>
        <begin position="19"/>
        <end position="249"/>
    </location>
</feature>
<reference evidence="3" key="1">
    <citation type="submission" date="2021-01" db="EMBL/GenBank/DDBJ databases">
        <title>Marivirga aurantiaca sp. nov., isolated from intertidal surface sediments.</title>
        <authorList>
            <person name="Zhang M."/>
        </authorList>
    </citation>
    <scope>NUCLEOTIDE SEQUENCE</scope>
    <source>
        <strain evidence="3">S37H4</strain>
    </source>
</reference>
<dbReference type="EMBL" id="JAEQBW010000011">
    <property type="protein sequence ID" value="MBK6266879.1"/>
    <property type="molecule type" value="Genomic_DNA"/>
</dbReference>
<dbReference type="PANTHER" id="PTHR39200:SF1">
    <property type="entry name" value="AUTO-TRANSPORTER ADHESIN HEAD GIN DOMAIN-CONTAINING PROTEIN-RELATED"/>
    <property type="match status" value="1"/>
</dbReference>
<dbReference type="InterPro" id="IPR021255">
    <property type="entry name" value="DUF2807"/>
</dbReference>
<protein>
    <submittedName>
        <fullName evidence="3">DUF2807 domain-containing protein</fullName>
    </submittedName>
</protein>
<gene>
    <name evidence="3" type="ORF">JKA74_17680</name>
</gene>
<keyword evidence="4" id="KW-1185">Reference proteome</keyword>
<feature type="signal peptide" evidence="1">
    <location>
        <begin position="1"/>
        <end position="18"/>
    </location>
</feature>